<dbReference type="EMBL" id="JACBKZ010000014">
    <property type="protein sequence ID" value="KAF5932996.1"/>
    <property type="molecule type" value="Genomic_DNA"/>
</dbReference>
<protein>
    <submittedName>
        <fullName evidence="1">Uncharacterized protein</fullName>
    </submittedName>
</protein>
<reference evidence="2" key="1">
    <citation type="journal article" date="2020" name="Nat. Commun.">
        <title>Genome assembly of wild tea tree DASZ reveals pedigree and selection history of tea varieties.</title>
        <authorList>
            <person name="Zhang W."/>
            <person name="Zhang Y."/>
            <person name="Qiu H."/>
            <person name="Guo Y."/>
            <person name="Wan H."/>
            <person name="Zhang X."/>
            <person name="Scossa F."/>
            <person name="Alseekh S."/>
            <person name="Zhang Q."/>
            <person name="Wang P."/>
            <person name="Xu L."/>
            <person name="Schmidt M.H."/>
            <person name="Jia X."/>
            <person name="Li D."/>
            <person name="Zhu A."/>
            <person name="Guo F."/>
            <person name="Chen W."/>
            <person name="Ni D."/>
            <person name="Usadel B."/>
            <person name="Fernie A.R."/>
            <person name="Wen W."/>
        </authorList>
    </citation>
    <scope>NUCLEOTIDE SEQUENCE [LARGE SCALE GENOMIC DNA]</scope>
    <source>
        <strain evidence="2">cv. G240</strain>
    </source>
</reference>
<gene>
    <name evidence="1" type="ORF">HYC85_029167</name>
</gene>
<proteinExistence type="predicted"/>
<evidence type="ECO:0000313" key="2">
    <source>
        <dbReference type="Proteomes" id="UP000593564"/>
    </source>
</evidence>
<name>A0A7J7G187_CAMSI</name>
<organism evidence="1 2">
    <name type="scientific">Camellia sinensis</name>
    <name type="common">Tea plant</name>
    <name type="synonym">Thea sinensis</name>
    <dbReference type="NCBI Taxonomy" id="4442"/>
    <lineage>
        <taxon>Eukaryota</taxon>
        <taxon>Viridiplantae</taxon>
        <taxon>Streptophyta</taxon>
        <taxon>Embryophyta</taxon>
        <taxon>Tracheophyta</taxon>
        <taxon>Spermatophyta</taxon>
        <taxon>Magnoliopsida</taxon>
        <taxon>eudicotyledons</taxon>
        <taxon>Gunneridae</taxon>
        <taxon>Pentapetalae</taxon>
        <taxon>asterids</taxon>
        <taxon>Ericales</taxon>
        <taxon>Theaceae</taxon>
        <taxon>Camellia</taxon>
    </lineage>
</organism>
<dbReference type="AlphaFoldDB" id="A0A7J7G187"/>
<evidence type="ECO:0000313" key="1">
    <source>
        <dbReference type="EMBL" id="KAF5932996.1"/>
    </source>
</evidence>
<dbReference type="Proteomes" id="UP000593564">
    <property type="component" value="Unassembled WGS sequence"/>
</dbReference>
<keyword evidence="2" id="KW-1185">Reference proteome</keyword>
<accession>A0A7J7G187</accession>
<sequence>MKGTQSHIGGERNIVRCLVSLWLLSNSILGVKGTLLLPRIQAIGVKGTQSLPMIQAIEVKGTQ</sequence>
<comment type="caution">
    <text evidence="1">The sequence shown here is derived from an EMBL/GenBank/DDBJ whole genome shotgun (WGS) entry which is preliminary data.</text>
</comment>
<reference evidence="1 2" key="2">
    <citation type="submission" date="2020-07" db="EMBL/GenBank/DDBJ databases">
        <title>Genome assembly of wild tea tree DASZ reveals pedigree and selection history of tea varieties.</title>
        <authorList>
            <person name="Zhang W."/>
        </authorList>
    </citation>
    <scope>NUCLEOTIDE SEQUENCE [LARGE SCALE GENOMIC DNA]</scope>
    <source>
        <strain evidence="2">cv. G240</strain>
        <tissue evidence="1">Leaf</tissue>
    </source>
</reference>